<dbReference type="SUPFAM" id="SSF53756">
    <property type="entry name" value="UDP-Glycosyltransferase/glycogen phosphorylase"/>
    <property type="match status" value="1"/>
</dbReference>
<keyword evidence="2 4" id="KW-0328">Glycosyltransferase</keyword>
<dbReference type="CDD" id="cd03784">
    <property type="entry name" value="GT1_Gtf-like"/>
    <property type="match status" value="1"/>
</dbReference>
<dbReference type="EMBL" id="MT571519">
    <property type="protein sequence ID" value="QSM19623.1"/>
    <property type="molecule type" value="mRNA"/>
</dbReference>
<evidence type="ECO:0000256" key="1">
    <source>
        <dbReference type="ARBA" id="ARBA00009995"/>
    </source>
</evidence>
<dbReference type="Pfam" id="PF26168">
    <property type="entry name" value="Glyco_transf_N"/>
    <property type="match status" value="1"/>
</dbReference>
<keyword evidence="3 4" id="KW-0808">Transferase</keyword>
<dbReference type="GO" id="GO:0008194">
    <property type="term" value="F:UDP-glycosyltransferase activity"/>
    <property type="evidence" value="ECO:0007669"/>
    <property type="project" value="InterPro"/>
</dbReference>
<evidence type="ECO:0000259" key="6">
    <source>
        <dbReference type="Pfam" id="PF26168"/>
    </source>
</evidence>
<organism evidence="7">
    <name type="scientific">Arnebia euchroma</name>
    <name type="common">Pink arnebia</name>
    <name type="synonym">Lithospermum euchromon</name>
    <dbReference type="NCBI Taxonomy" id="373122"/>
    <lineage>
        <taxon>Eukaryota</taxon>
        <taxon>Viridiplantae</taxon>
        <taxon>Streptophyta</taxon>
        <taxon>Embryophyta</taxon>
        <taxon>Tracheophyta</taxon>
        <taxon>Spermatophyta</taxon>
        <taxon>Magnoliopsida</taxon>
        <taxon>eudicotyledons</taxon>
        <taxon>Gunneridae</taxon>
        <taxon>Pentapetalae</taxon>
        <taxon>asterids</taxon>
        <taxon>lamiids</taxon>
        <taxon>Boraginales</taxon>
        <taxon>Boraginaceae</taxon>
        <taxon>Boraginoideae</taxon>
        <taxon>Lithospermeae</taxon>
        <taxon>Arnebia</taxon>
    </lineage>
</organism>
<protein>
    <recommendedName>
        <fullName evidence="5">Glycosyltransferase</fullName>
        <ecNumber evidence="5">2.4.1.-</ecNumber>
    </recommendedName>
</protein>
<dbReference type="InterPro" id="IPR002213">
    <property type="entry name" value="UDP_glucos_trans"/>
</dbReference>
<proteinExistence type="evidence at transcript level"/>
<dbReference type="GO" id="GO:0016138">
    <property type="term" value="P:glycoside biosynthetic process"/>
    <property type="evidence" value="ECO:0007669"/>
    <property type="project" value="UniProtKB-ARBA"/>
</dbReference>
<accession>A0A899K115</accession>
<dbReference type="PANTHER" id="PTHR48044">
    <property type="entry name" value="GLYCOSYLTRANSFERASE"/>
    <property type="match status" value="1"/>
</dbReference>
<dbReference type="InterPro" id="IPR035595">
    <property type="entry name" value="UDP_glycos_trans_CS"/>
</dbReference>
<feature type="domain" description="Glycosyltransferase N-terminal" evidence="6">
    <location>
        <begin position="46"/>
        <end position="276"/>
    </location>
</feature>
<sequence length="499" mass="56489">MPSSNVINGFVNGHVTSHTTDDQHDNGYGLISGNFNPPSYQKQNSLRILMFPWLAHGHISPFLELAKKLANTKNFIIYLCSTPVNLTSVKEKLEVSNNSSSIKLVELHLEESTDLPSCCHTTNGLPPHLMNNLKQALKNSSPNFKKILDVLKPDLLIYDSVLRWASDVALERNIPRVDFITSSTVMTCLCYHIFKYPQGKGNDFPFIDSIHYRAYEKHYLEDLIAYAESTQVTYLTSIYNSSDIVLIKGMKDIEGKYSDYLSEICGKKILLVGPLVQEPNENDENSFIIKWLNEKSEKSTIFISFGTEYFLSDEEREEIAHGLELTKVNFVWVVRFPKDSKGKEINLEESLPKDFLTRVGDRGLVLNGWAPQAKILKHPSIGGFVSHCGWSSIMESMKYGVPIIAMPMHIDQPINSRFVEEVGVGIEVVRSDNGKLLKEKLVEVIDKVVTKEEGKFVREKAKNVSENIVLNGDKEMDEVVKEIVKVCTKKEASKIKEFY</sequence>
<dbReference type="AlphaFoldDB" id="A0A899K115"/>
<dbReference type="InterPro" id="IPR058980">
    <property type="entry name" value="Glyco_transf_N"/>
</dbReference>
<name>A0A899K115_ARNEU</name>
<dbReference type="Gene3D" id="3.40.50.2000">
    <property type="entry name" value="Glycogen Phosphorylase B"/>
    <property type="match status" value="2"/>
</dbReference>
<evidence type="ECO:0000256" key="2">
    <source>
        <dbReference type="ARBA" id="ARBA00022676"/>
    </source>
</evidence>
<evidence type="ECO:0000256" key="5">
    <source>
        <dbReference type="RuleBase" id="RU362057"/>
    </source>
</evidence>
<evidence type="ECO:0000313" key="7">
    <source>
        <dbReference type="EMBL" id="QSM19623.1"/>
    </source>
</evidence>
<reference evidence="7" key="2">
    <citation type="journal article" date="2021" name="Zhongguo Zhong Yao Za Zhi">
        <title>[Cloning and functional analysis of caffeic acid and rosmarinic acid glycosyltransferases from Arnebia euchroma].</title>
        <authorList>
            <person name="Wang R.S."/>
            <person name="Wang S."/>
            <person name="Liang J.W."/>
            <person name="Li T."/>
            <person name="Zhou L."/>
            <person name="Zhan Z.L."/>
            <person name="Wan X.F."/>
            <person name="Kang C.Z."/>
            <person name="Guo L.P."/>
        </authorList>
    </citation>
    <scope>NUCLEOTIDE SEQUENCE</scope>
    <source>
        <strain evidence="7">AeUGT_15</strain>
    </source>
</reference>
<evidence type="ECO:0000256" key="3">
    <source>
        <dbReference type="ARBA" id="ARBA00022679"/>
    </source>
</evidence>
<dbReference type="PROSITE" id="PS00375">
    <property type="entry name" value="UDPGT"/>
    <property type="match status" value="1"/>
</dbReference>
<dbReference type="Pfam" id="PF00201">
    <property type="entry name" value="UDPGT"/>
    <property type="match status" value="1"/>
</dbReference>
<comment type="similarity">
    <text evidence="1 4">Belongs to the UDP-glycosyltransferase family.</text>
</comment>
<reference evidence="7" key="1">
    <citation type="submission" date="2020-06" db="EMBL/GenBank/DDBJ databases">
        <authorList>
            <person name="Cordes E.H."/>
            <person name="Lee P."/>
            <person name="Wang R."/>
            <person name="Huang N."/>
            <person name="Shaffer C.D."/>
            <person name="Weston-Hafer K.A."/>
            <person name="Garlena R.A."/>
            <person name="Russell D.A."/>
            <person name="Pope W.H."/>
            <person name="Jacobs-Sera D."/>
            <person name="Hatfull G.F."/>
        </authorList>
    </citation>
    <scope>NUCLEOTIDE SEQUENCE</scope>
    <source>
        <strain evidence="7">AeUGT_15</strain>
    </source>
</reference>
<evidence type="ECO:0000256" key="4">
    <source>
        <dbReference type="RuleBase" id="RU003718"/>
    </source>
</evidence>
<dbReference type="PANTHER" id="PTHR48044:SF39">
    <property type="entry name" value="GLYCOSYLTRANSFERASE"/>
    <property type="match status" value="1"/>
</dbReference>
<dbReference type="EC" id="2.4.1.-" evidence="5"/>
<dbReference type="FunFam" id="3.40.50.2000:FF:000060">
    <property type="entry name" value="Glycosyltransferase"/>
    <property type="match status" value="1"/>
</dbReference>